<protein>
    <recommendedName>
        <fullName evidence="4">Methyltransferase type 11 domain-containing protein</fullName>
    </recommendedName>
</protein>
<comment type="caution">
    <text evidence="2">The sequence shown here is derived from an EMBL/GenBank/DDBJ whole genome shotgun (WGS) entry which is preliminary data.</text>
</comment>
<feature type="region of interest" description="Disordered" evidence="1">
    <location>
        <begin position="63"/>
        <end position="120"/>
    </location>
</feature>
<proteinExistence type="predicted"/>
<feature type="compositionally biased region" description="Low complexity" evidence="1">
    <location>
        <begin position="84"/>
        <end position="99"/>
    </location>
</feature>
<dbReference type="OrthoDB" id="3902588at2759"/>
<organism evidence="2 3">
    <name type="scientific">Claviceps arundinis</name>
    <dbReference type="NCBI Taxonomy" id="1623583"/>
    <lineage>
        <taxon>Eukaryota</taxon>
        <taxon>Fungi</taxon>
        <taxon>Dikarya</taxon>
        <taxon>Ascomycota</taxon>
        <taxon>Pezizomycotina</taxon>
        <taxon>Sordariomycetes</taxon>
        <taxon>Hypocreomycetidae</taxon>
        <taxon>Hypocreales</taxon>
        <taxon>Clavicipitaceae</taxon>
        <taxon>Claviceps</taxon>
    </lineage>
</organism>
<dbReference type="AlphaFoldDB" id="A0A9P7MN20"/>
<evidence type="ECO:0000256" key="1">
    <source>
        <dbReference type="SAM" id="MobiDB-lite"/>
    </source>
</evidence>
<gene>
    <name evidence="2" type="ORF">E4U56_004961</name>
</gene>
<evidence type="ECO:0000313" key="2">
    <source>
        <dbReference type="EMBL" id="KAG5959547.1"/>
    </source>
</evidence>
<dbReference type="EMBL" id="SRPS01000330">
    <property type="protein sequence ID" value="KAG5959547.1"/>
    <property type="molecule type" value="Genomic_DNA"/>
</dbReference>
<dbReference type="Proteomes" id="UP000784919">
    <property type="component" value="Unassembled WGS sequence"/>
</dbReference>
<sequence>MVFTVEQNQVKVVEHIILRNSSADLPVEAGNIAANSTICIRLYSVTFAMWDVTWTDPDKELVGQHRAKKDKDGDSKNKGKSRHSMSTTSSKSSSQAPLSRIRAKAERQSSSPKVFTTTRENSATLENITAGSSSKNLCRIEMSGGLNAGIVPSTPGSLHSATNHGTGDEAILASSCQHSVVSPMTISSSTGRSETSGLYGVSSPEAKKAAQVEYLGTSHEYQKPFERLVDGTMRPPDLRSPARRSFNFSHGFSQQTPRRNLTYADECTVINEDTRVHQVPPARSPLRPGSCQPEGYQGKQSVNDVSSWRKPRDWTLTTLISPPTRLAATARGDEPILSKELVKEVEKMARAPTAIALAKLKQPYDISMSIEDLDKLSHEKERWMLSTLQHLDRNEQQSSKAVSEAAGAGSTGQVEPRQKQTHNVLAFYEPQWHFVSPVSARYLAAFWPHKDVHHLSDRPLSFKAAPNLHAIFKPSICTPFPELADSFDAVHSMLLPALCKASEMPGVLHNIHKCLKPGGSLNLIVIDSIPHVDAFGAKMRAWFMENLVLNIRQQSRSINPSLILPDLLSKASLRATGSVLTTTQFYANPQNIGRHGAELDGTARSVNEDKELRAELRSIAGRILWKEVWGQFVTSDTWWWEEADCMQECLELGTFWEYHFVQAVKAAS</sequence>
<reference evidence="2" key="1">
    <citation type="journal article" date="2020" name="bioRxiv">
        <title>Whole genome comparisons of ergot fungi reveals the divergence and evolution of species within the genus Claviceps are the result of varying mechanisms driving genome evolution and host range expansion.</title>
        <authorList>
            <person name="Wyka S.A."/>
            <person name="Mondo S.J."/>
            <person name="Liu M."/>
            <person name="Dettman J."/>
            <person name="Nalam V."/>
            <person name="Broders K.D."/>
        </authorList>
    </citation>
    <scope>NUCLEOTIDE SEQUENCE</scope>
    <source>
        <strain evidence="2">CCC 1102</strain>
    </source>
</reference>
<feature type="compositionally biased region" description="Basic and acidic residues" evidence="1">
    <location>
        <begin position="63"/>
        <end position="77"/>
    </location>
</feature>
<evidence type="ECO:0000313" key="3">
    <source>
        <dbReference type="Proteomes" id="UP000784919"/>
    </source>
</evidence>
<dbReference type="SUPFAM" id="SSF53335">
    <property type="entry name" value="S-adenosyl-L-methionine-dependent methyltransferases"/>
    <property type="match status" value="1"/>
</dbReference>
<name>A0A9P7MN20_9HYPO</name>
<feature type="compositionally biased region" description="Polar residues" evidence="1">
    <location>
        <begin position="108"/>
        <end position="120"/>
    </location>
</feature>
<feature type="region of interest" description="Disordered" evidence="1">
    <location>
        <begin position="279"/>
        <end position="304"/>
    </location>
</feature>
<feature type="region of interest" description="Disordered" evidence="1">
    <location>
        <begin position="394"/>
        <end position="417"/>
    </location>
</feature>
<accession>A0A9P7MN20</accession>
<dbReference type="InterPro" id="IPR029063">
    <property type="entry name" value="SAM-dependent_MTases_sf"/>
</dbReference>
<evidence type="ECO:0008006" key="4">
    <source>
        <dbReference type="Google" id="ProtNLM"/>
    </source>
</evidence>